<proteinExistence type="predicted"/>
<sequence length="49" mass="4852">MAQRARLVWCHRSAGAYRGPSGGAAERRPADGAGSGPAAPFSMPGAPGS</sequence>
<protein>
    <submittedName>
        <fullName evidence="2">Uncharacterized protein</fullName>
    </submittedName>
</protein>
<name>A0A0B5EWF0_STRA4</name>
<organism evidence="2 3">
    <name type="scientific">Streptomyces albus (strain ATCC 21838 / DSM 41398 / FERM P-419 / JCM 4703 / NBRC 107858)</name>
    <dbReference type="NCBI Taxonomy" id="1081613"/>
    <lineage>
        <taxon>Bacteria</taxon>
        <taxon>Bacillati</taxon>
        <taxon>Actinomycetota</taxon>
        <taxon>Actinomycetes</taxon>
        <taxon>Kitasatosporales</taxon>
        <taxon>Streptomycetaceae</taxon>
        <taxon>Streptomyces</taxon>
    </lineage>
</organism>
<reference evidence="2 3" key="1">
    <citation type="submission" date="2015-01" db="EMBL/GenBank/DDBJ databases">
        <title>Enhanced salinomycin production by adjusting the supply of polyketide extender units in Streptomyce albus DSM 41398.</title>
        <authorList>
            <person name="Lu C."/>
        </authorList>
    </citation>
    <scope>NUCLEOTIDE SEQUENCE [LARGE SCALE GENOMIC DNA]</scope>
    <source>
        <strain evidence="3">ATCC 21838 / DSM 41398 / FERM P-419 / JCM 4703 / NBRC 107858</strain>
    </source>
</reference>
<gene>
    <name evidence="2" type="ORF">SLNWT_6777</name>
</gene>
<dbReference type="Proteomes" id="UP000031523">
    <property type="component" value="Chromosome"/>
</dbReference>
<dbReference type="AlphaFoldDB" id="A0A0B5EWF0"/>
<feature type="compositionally biased region" description="Low complexity" evidence="1">
    <location>
        <begin position="36"/>
        <end position="49"/>
    </location>
</feature>
<accession>A0A0B5EWF0</accession>
<dbReference type="EMBL" id="CP010519">
    <property type="protein sequence ID" value="AJE87153.1"/>
    <property type="molecule type" value="Genomic_DNA"/>
</dbReference>
<dbReference type="KEGG" id="sals:SLNWT_6777"/>
<evidence type="ECO:0000313" key="2">
    <source>
        <dbReference type="EMBL" id="AJE87153.1"/>
    </source>
</evidence>
<keyword evidence="3" id="KW-1185">Reference proteome</keyword>
<feature type="region of interest" description="Disordered" evidence="1">
    <location>
        <begin position="12"/>
        <end position="49"/>
    </location>
</feature>
<evidence type="ECO:0000313" key="3">
    <source>
        <dbReference type="Proteomes" id="UP000031523"/>
    </source>
</evidence>
<evidence type="ECO:0000256" key="1">
    <source>
        <dbReference type="SAM" id="MobiDB-lite"/>
    </source>
</evidence>